<gene>
    <name evidence="4" type="ORF">LHJ74_31720</name>
</gene>
<evidence type="ECO:0000256" key="1">
    <source>
        <dbReference type="PROSITE-ProRule" id="PRU00325"/>
    </source>
</evidence>
<sequence>MNARAGAGRTGGAGRTRGAARAAVDHPRSRTLPPLPPRPGRGGGAFAESWWGGAWVRALEESALDPGRLSRGRTYARAGHVAAITVTPGRITAAVHGSRPRPYRTGIRLRELSDQEWDAFLGAVAAQPAHIAALLDNDMPRTLAEAAETAGVRLLPAQGELVPHCSCPDHGEPCKHAAALCYQAARFLDADPFVLLLLRGRGETELLDELRRRNTLLAAARSGSMPGEPGPDGDRQEGARSDPLGRLPGISARDALATTVRPPLPAPLPLPVAPGGPPLLPEASGAPTGGAPDREAPDKDIPDPDALDFLATDTAARAHACLLGLTAASATTASAATTAATAGSAPDAFPQLTAWHDAVRLAATHPHLTGRRTFSPLFAHLAERTGSTTTRLARAAAAWRQGGEAGLAVLEEEWDPPAGDFDRARGALAAAEFPRMSISRNRLTAAGVQLRFGRDGRWYPYRGDPGSDDWWPEGRSAADPVDALSDLHRSALRP</sequence>
<feature type="region of interest" description="Disordered" evidence="2">
    <location>
        <begin position="218"/>
        <end position="305"/>
    </location>
</feature>
<feature type="region of interest" description="Disordered" evidence="2">
    <location>
        <begin position="1"/>
        <end position="43"/>
    </location>
</feature>
<evidence type="ECO:0000313" key="5">
    <source>
        <dbReference type="Proteomes" id="UP001156389"/>
    </source>
</evidence>
<evidence type="ECO:0000259" key="3">
    <source>
        <dbReference type="PROSITE" id="PS50966"/>
    </source>
</evidence>
<dbReference type="Pfam" id="PF04434">
    <property type="entry name" value="SWIM"/>
    <property type="match status" value="1"/>
</dbReference>
<dbReference type="RefSeq" id="WP_260221753.1">
    <property type="nucleotide sequence ID" value="NZ_JAJAGO010000020.1"/>
</dbReference>
<evidence type="ECO:0000313" key="4">
    <source>
        <dbReference type="EMBL" id="MCT2594425.1"/>
    </source>
</evidence>
<feature type="domain" description="SWIM-type" evidence="3">
    <location>
        <begin position="150"/>
        <end position="185"/>
    </location>
</feature>
<dbReference type="EMBL" id="JAJAGO010000020">
    <property type="protein sequence ID" value="MCT2594425.1"/>
    <property type="molecule type" value="Genomic_DNA"/>
</dbReference>
<name>A0ABT2K2N5_9ACTN</name>
<keyword evidence="1" id="KW-0863">Zinc-finger</keyword>
<accession>A0ABT2K2N5</accession>
<dbReference type="Proteomes" id="UP001156389">
    <property type="component" value="Unassembled WGS sequence"/>
</dbReference>
<protein>
    <submittedName>
        <fullName evidence="4">SWIM zinc finger family protein</fullName>
    </submittedName>
</protein>
<comment type="caution">
    <text evidence="4">The sequence shown here is derived from an EMBL/GenBank/DDBJ whole genome shotgun (WGS) entry which is preliminary data.</text>
</comment>
<dbReference type="InterPro" id="IPR007527">
    <property type="entry name" value="Znf_SWIM"/>
</dbReference>
<proteinExistence type="predicted"/>
<dbReference type="PROSITE" id="PS50966">
    <property type="entry name" value="ZF_SWIM"/>
    <property type="match status" value="1"/>
</dbReference>
<dbReference type="PANTHER" id="PTHR38133">
    <property type="entry name" value="SLR1429 PROTEIN"/>
    <property type="match status" value="1"/>
</dbReference>
<dbReference type="PANTHER" id="PTHR38133:SF1">
    <property type="entry name" value="SLR1429 PROTEIN"/>
    <property type="match status" value="1"/>
</dbReference>
<reference evidence="4 5" key="1">
    <citation type="submission" date="2021-10" db="EMBL/GenBank/DDBJ databases">
        <title>Streptomyces gossypii sp. nov., isolated from soil collected from cotton field.</title>
        <authorList>
            <person name="Ge X."/>
            <person name="Chen X."/>
            <person name="Liu W."/>
        </authorList>
    </citation>
    <scope>NUCLEOTIDE SEQUENCE [LARGE SCALE GENOMIC DNA]</scope>
    <source>
        <strain evidence="4 5">N2-109</strain>
    </source>
</reference>
<keyword evidence="1" id="KW-0862">Zinc</keyword>
<organism evidence="4 5">
    <name type="scientific">Streptomyces gossypii</name>
    <dbReference type="NCBI Taxonomy" id="2883101"/>
    <lineage>
        <taxon>Bacteria</taxon>
        <taxon>Bacillati</taxon>
        <taxon>Actinomycetota</taxon>
        <taxon>Actinomycetes</taxon>
        <taxon>Kitasatosporales</taxon>
        <taxon>Streptomycetaceae</taxon>
        <taxon>Streptomyces</taxon>
    </lineage>
</organism>
<keyword evidence="5" id="KW-1185">Reference proteome</keyword>
<feature type="compositionally biased region" description="Pro residues" evidence="2">
    <location>
        <begin position="262"/>
        <end position="280"/>
    </location>
</feature>
<keyword evidence="1" id="KW-0479">Metal-binding</keyword>
<feature type="compositionally biased region" description="Basic and acidic residues" evidence="2">
    <location>
        <begin position="292"/>
        <end position="302"/>
    </location>
</feature>
<evidence type="ECO:0000256" key="2">
    <source>
        <dbReference type="SAM" id="MobiDB-lite"/>
    </source>
</evidence>